<dbReference type="InterPro" id="IPR011701">
    <property type="entry name" value="MFS"/>
</dbReference>
<keyword evidence="2 5" id="KW-0812">Transmembrane</keyword>
<keyword evidence="3 5" id="KW-1133">Transmembrane helix</keyword>
<feature type="transmembrane region" description="Helical" evidence="5">
    <location>
        <begin position="358"/>
        <end position="381"/>
    </location>
</feature>
<feature type="transmembrane region" description="Helical" evidence="5">
    <location>
        <begin position="496"/>
        <end position="515"/>
    </location>
</feature>
<dbReference type="PANTHER" id="PTHR23502">
    <property type="entry name" value="MAJOR FACILITATOR SUPERFAMILY"/>
    <property type="match status" value="1"/>
</dbReference>
<keyword evidence="4 5" id="KW-0472">Membrane</keyword>
<feature type="transmembrane region" description="Helical" evidence="5">
    <location>
        <begin position="124"/>
        <end position="141"/>
    </location>
</feature>
<dbReference type="PANTHER" id="PTHR23502:SF30">
    <property type="entry name" value="TRANSPORTER, PUTATIVE (AFU_ORTHOLOGUE AFUA_8G04702)-RELATED"/>
    <property type="match status" value="1"/>
</dbReference>
<comment type="subcellular location">
    <subcellularLocation>
        <location evidence="1">Membrane</location>
        <topology evidence="1">Multi-pass membrane protein</topology>
    </subcellularLocation>
</comment>
<evidence type="ECO:0000256" key="5">
    <source>
        <dbReference type="SAM" id="Phobius"/>
    </source>
</evidence>
<dbReference type="AlphaFoldDB" id="A0A0D1Z1I4"/>
<evidence type="ECO:0000256" key="4">
    <source>
        <dbReference type="ARBA" id="ARBA00023136"/>
    </source>
</evidence>
<evidence type="ECO:0000313" key="6">
    <source>
        <dbReference type="EMBL" id="KIV87764.1"/>
    </source>
</evidence>
<evidence type="ECO:0000256" key="1">
    <source>
        <dbReference type="ARBA" id="ARBA00004141"/>
    </source>
</evidence>
<sequence>MGSAVEHKDSPGTVTLVDITGTIHAKHSKQRKDIVLDPAPSADPEDPLNWSPARKWRSTLCALFYTWCVCVSSSSCFSVFTPINEASGISFTKLNEGTGYMYLLFGWGLLLWQPLALTYGRRGVYLISLLGTSMINIWAGYAKDNPTWIATRILIGFFGAPSEALCEVTMADLWFTHERGTYMGLYVIALYGGQWGAVPAGFINDSMGWPWVLFFCAILNAIGFVACFFFMEETMYVRTSPAEVAIGNAVSSAGTSNNDNVSREKKGADAEAGLAQDVSTGKTYPVRTYWQKLSPFVPLNGRPNHFWKRVCSPIRLWRFPGIIFAGFIYGCYLCWFAQVNAVVSIFFGGPPYSWAADVVGLTYLAELIGTYLAGYCAGKLADLLSIRLAKRNGGIMEPEFRLWLYATGCIITPLGLLLVGVGYAHSLSWVGLVFGMGMIGFVGPAAGSLAVSYVVDCYREIAGEALIAVILIRNTMNFGFNYGVTPWLDNMGAQNMFILAAVVAAVTTGSFLIMIKWGKQWRQSNAATYWKYVSEQVDH</sequence>
<proteinExistence type="predicted"/>
<evidence type="ECO:0000256" key="2">
    <source>
        <dbReference type="ARBA" id="ARBA00022692"/>
    </source>
</evidence>
<protein>
    <recommendedName>
        <fullName evidence="8">Major facilitator superfamily (MFS) profile domain-containing protein</fullName>
    </recommendedName>
</protein>
<feature type="transmembrane region" description="Helical" evidence="5">
    <location>
        <begin position="402"/>
        <end position="423"/>
    </location>
</feature>
<name>A0A0D1Z1I4_9EURO</name>
<evidence type="ECO:0008006" key="8">
    <source>
        <dbReference type="Google" id="ProtNLM"/>
    </source>
</evidence>
<feature type="transmembrane region" description="Helical" evidence="5">
    <location>
        <begin position="465"/>
        <end position="484"/>
    </location>
</feature>
<reference evidence="6 7" key="1">
    <citation type="submission" date="2015-01" db="EMBL/GenBank/DDBJ databases">
        <title>The Genome Sequence of Exophiala sideris CBS121828.</title>
        <authorList>
            <consortium name="The Broad Institute Genomics Platform"/>
            <person name="Cuomo C."/>
            <person name="de Hoog S."/>
            <person name="Gorbushina A."/>
            <person name="Stielow B."/>
            <person name="Teixiera M."/>
            <person name="Abouelleil A."/>
            <person name="Chapman S.B."/>
            <person name="Priest M."/>
            <person name="Young S.K."/>
            <person name="Wortman J."/>
            <person name="Nusbaum C."/>
            <person name="Birren B."/>
        </authorList>
    </citation>
    <scope>NUCLEOTIDE SEQUENCE [LARGE SCALE GENOMIC DNA]</scope>
    <source>
        <strain evidence="6 7">CBS 121828</strain>
    </source>
</reference>
<dbReference type="Gene3D" id="1.20.1250.20">
    <property type="entry name" value="MFS general substrate transporter like domains"/>
    <property type="match status" value="1"/>
</dbReference>
<dbReference type="EMBL" id="KN846951">
    <property type="protein sequence ID" value="KIV87764.1"/>
    <property type="molecule type" value="Genomic_DNA"/>
</dbReference>
<feature type="transmembrane region" description="Helical" evidence="5">
    <location>
        <begin position="153"/>
        <end position="175"/>
    </location>
</feature>
<evidence type="ECO:0000313" key="7">
    <source>
        <dbReference type="Proteomes" id="UP000053599"/>
    </source>
</evidence>
<dbReference type="GO" id="GO:0005886">
    <property type="term" value="C:plasma membrane"/>
    <property type="evidence" value="ECO:0007669"/>
    <property type="project" value="TreeGrafter"/>
</dbReference>
<feature type="transmembrane region" description="Helical" evidence="5">
    <location>
        <begin position="60"/>
        <end position="80"/>
    </location>
</feature>
<dbReference type="Pfam" id="PF07690">
    <property type="entry name" value="MFS_1"/>
    <property type="match status" value="1"/>
</dbReference>
<dbReference type="Proteomes" id="UP000053599">
    <property type="component" value="Unassembled WGS sequence"/>
</dbReference>
<organism evidence="6 7">
    <name type="scientific">Exophiala sideris</name>
    <dbReference type="NCBI Taxonomy" id="1016849"/>
    <lineage>
        <taxon>Eukaryota</taxon>
        <taxon>Fungi</taxon>
        <taxon>Dikarya</taxon>
        <taxon>Ascomycota</taxon>
        <taxon>Pezizomycotina</taxon>
        <taxon>Eurotiomycetes</taxon>
        <taxon>Chaetothyriomycetidae</taxon>
        <taxon>Chaetothyriales</taxon>
        <taxon>Herpotrichiellaceae</taxon>
        <taxon>Exophiala</taxon>
    </lineage>
</organism>
<dbReference type="STRING" id="1016849.A0A0D1Z1I4"/>
<feature type="transmembrane region" description="Helical" evidence="5">
    <location>
        <begin position="316"/>
        <end position="338"/>
    </location>
</feature>
<feature type="transmembrane region" description="Helical" evidence="5">
    <location>
        <begin position="209"/>
        <end position="231"/>
    </location>
</feature>
<dbReference type="HOGENOM" id="CLU_008455_13_3_1"/>
<evidence type="ECO:0000256" key="3">
    <source>
        <dbReference type="ARBA" id="ARBA00022989"/>
    </source>
</evidence>
<dbReference type="InterPro" id="IPR036259">
    <property type="entry name" value="MFS_trans_sf"/>
</dbReference>
<dbReference type="SUPFAM" id="SSF103473">
    <property type="entry name" value="MFS general substrate transporter"/>
    <property type="match status" value="1"/>
</dbReference>
<accession>A0A0D1Z1I4</accession>
<feature type="transmembrane region" description="Helical" evidence="5">
    <location>
        <begin position="100"/>
        <end position="117"/>
    </location>
</feature>
<feature type="transmembrane region" description="Helical" evidence="5">
    <location>
        <begin position="429"/>
        <end position="453"/>
    </location>
</feature>
<gene>
    <name evidence="6" type="ORF">PV11_03286</name>
</gene>
<dbReference type="OrthoDB" id="5215911at2759"/>
<feature type="transmembrane region" description="Helical" evidence="5">
    <location>
        <begin position="182"/>
        <end position="203"/>
    </location>
</feature>
<dbReference type="GO" id="GO:0022857">
    <property type="term" value="F:transmembrane transporter activity"/>
    <property type="evidence" value="ECO:0007669"/>
    <property type="project" value="InterPro"/>
</dbReference>